<dbReference type="AlphaFoldDB" id="A0A1L3ZRF7"/>
<dbReference type="PANTHER" id="PTHR30005">
    <property type="entry name" value="EXOPOLYPHOSPHATASE"/>
    <property type="match status" value="1"/>
</dbReference>
<keyword evidence="4" id="KW-1185">Reference proteome</keyword>
<reference evidence="4" key="1">
    <citation type="submission" date="2016-11" db="EMBL/GenBank/DDBJ databases">
        <title>Complete Genome Sequence of alachlor-degrading Sphingomonas sp. strain JJ-A5.</title>
        <authorList>
            <person name="Lee H."/>
            <person name="Ka J.-O."/>
        </authorList>
    </citation>
    <scope>NUCLEOTIDE SEQUENCE [LARGE SCALE GENOMIC DNA]</scope>
    <source>
        <strain evidence="4">JJ-A5</strain>
    </source>
</reference>
<dbReference type="Pfam" id="PF21697">
    <property type="entry name" value="Ppx_C"/>
    <property type="match status" value="1"/>
</dbReference>
<protein>
    <submittedName>
        <fullName evidence="3">Exopolyphosphatase</fullName>
    </submittedName>
</protein>
<dbReference type="RefSeq" id="WP_072595788.1">
    <property type="nucleotide sequence ID" value="NZ_CP018221.1"/>
</dbReference>
<dbReference type="InterPro" id="IPR048951">
    <property type="entry name" value="Ppx_C"/>
</dbReference>
<dbReference type="Gene3D" id="3.30.420.150">
    <property type="entry name" value="Exopolyphosphatase. Domain 2"/>
    <property type="match status" value="1"/>
</dbReference>
<dbReference type="KEGG" id="sphj:BSL82_01925"/>
<name>A0A1L3ZRF7_9SPHN</name>
<evidence type="ECO:0000313" key="3">
    <source>
        <dbReference type="EMBL" id="API58212.1"/>
    </source>
</evidence>
<proteinExistence type="predicted"/>
<dbReference type="Gene3D" id="1.10.3210.10">
    <property type="entry name" value="Hypothetical protein af1432"/>
    <property type="match status" value="1"/>
</dbReference>
<evidence type="ECO:0000313" key="4">
    <source>
        <dbReference type="Proteomes" id="UP000182063"/>
    </source>
</evidence>
<dbReference type="PANTHER" id="PTHR30005:SF0">
    <property type="entry name" value="RETROGRADE REGULATION PROTEIN 2"/>
    <property type="match status" value="1"/>
</dbReference>
<dbReference type="InterPro" id="IPR043129">
    <property type="entry name" value="ATPase_NBD"/>
</dbReference>
<feature type="domain" description="Ppx/GppA phosphatase N-terminal" evidence="1">
    <location>
        <begin position="42"/>
        <end position="315"/>
    </location>
</feature>
<accession>A0A1L3ZRF7</accession>
<gene>
    <name evidence="3" type="ORF">BSL82_01925</name>
</gene>
<dbReference type="GO" id="GO:0016462">
    <property type="term" value="F:pyrophosphatase activity"/>
    <property type="evidence" value="ECO:0007669"/>
    <property type="project" value="TreeGrafter"/>
</dbReference>
<dbReference type="Pfam" id="PF02541">
    <property type="entry name" value="Ppx-GppA"/>
    <property type="match status" value="1"/>
</dbReference>
<dbReference type="Gene3D" id="3.30.420.40">
    <property type="match status" value="1"/>
</dbReference>
<sequence length="508" mass="54313">MSSRFPRMLKPLEVESDPVTAVGPQAIIDIGSNSIRLVVWQDGGRVPPVMFNEKLMAGLGRGLRETGRLEEDAMAAGERALARFAGLARSIGVSRLRAVATAAVRQASNGPDFVDRVQRATGLRIEVLSGDAEAAASASGVIAGIPGADGIVGDLGGGSLELVRVAGGKVHERISLPFGSLGITDIRARGPHVLERVLAKALAGEKWLAEGRGKTFYAVGGSWRALAQVHMDVTDHPLPMVHQYPLPRQALPQLVRSLAQMGTKRLKQVANLSGSRIQTLPGAAALLSATVRKLGASQVVISAWGLREGLLYQQLDPDVQALDPLIEAARAEGDREGRFQGQGEELHQWIAPLFTDEPPELARLRHAACLLADVAWRAHPDFRPDRGLEFALHGNWVGIDGFGRALLGAALFANFGGPAEHESTALLGRLADPESLHRARCWGLALRLGLRITGGPAHELKHIELSRGDGVLLMQLPSSKKMLYGEAIGRRHRTLANAMALEAKVSFA</sequence>
<feature type="domain" description="Exopolyphosphatase C-terminal" evidence="2">
    <location>
        <begin position="353"/>
        <end position="498"/>
    </location>
</feature>
<organism evidence="3 4">
    <name type="scientific">Tardibacter chloracetimidivorans</name>
    <dbReference type="NCBI Taxonomy" id="1921510"/>
    <lineage>
        <taxon>Bacteria</taxon>
        <taxon>Pseudomonadati</taxon>
        <taxon>Pseudomonadota</taxon>
        <taxon>Alphaproteobacteria</taxon>
        <taxon>Sphingomonadales</taxon>
        <taxon>Sphingomonadaceae</taxon>
        <taxon>Tardibacter</taxon>
    </lineage>
</organism>
<evidence type="ECO:0000259" key="1">
    <source>
        <dbReference type="Pfam" id="PF02541"/>
    </source>
</evidence>
<dbReference type="STRING" id="1921510.BSL82_01925"/>
<dbReference type="SUPFAM" id="SSF53067">
    <property type="entry name" value="Actin-like ATPase domain"/>
    <property type="match status" value="2"/>
</dbReference>
<dbReference type="EMBL" id="CP018221">
    <property type="protein sequence ID" value="API58212.1"/>
    <property type="molecule type" value="Genomic_DNA"/>
</dbReference>
<dbReference type="CDD" id="cd24052">
    <property type="entry name" value="ASKHA_NBD_HpPPX-GppA-like"/>
    <property type="match status" value="1"/>
</dbReference>
<dbReference type="Proteomes" id="UP000182063">
    <property type="component" value="Chromosome"/>
</dbReference>
<dbReference type="InterPro" id="IPR050273">
    <property type="entry name" value="GppA/Ppx_hydrolase"/>
</dbReference>
<evidence type="ECO:0000259" key="2">
    <source>
        <dbReference type="Pfam" id="PF21697"/>
    </source>
</evidence>
<dbReference type="InterPro" id="IPR003695">
    <property type="entry name" value="Ppx_GppA_N"/>
</dbReference>